<protein>
    <submittedName>
        <fullName evidence="1">Uncharacterized protein</fullName>
    </submittedName>
</protein>
<evidence type="ECO:0000313" key="1">
    <source>
        <dbReference type="EMBL" id="SEA23081.1"/>
    </source>
</evidence>
<dbReference type="EMBL" id="FNQS01000003">
    <property type="protein sequence ID" value="SEA23081.1"/>
    <property type="molecule type" value="Genomic_DNA"/>
</dbReference>
<proteinExistence type="predicted"/>
<dbReference type="Proteomes" id="UP000187280">
    <property type="component" value="Unassembled WGS sequence"/>
</dbReference>
<reference evidence="1 2" key="1">
    <citation type="submission" date="2016-10" db="EMBL/GenBank/DDBJ databases">
        <authorList>
            <person name="de Groot N.N."/>
        </authorList>
    </citation>
    <scope>NUCLEOTIDE SEQUENCE [LARGE SCALE GENOMIC DNA]</scope>
    <source>
        <strain evidence="1 2">ATCC 29281</strain>
    </source>
</reference>
<sequence>MWIIETTDTFDAWFCSLCDIDRACVLAALIVLREKGPLLPRLYADTVKSSRYSNMKELRV</sequence>
<dbReference type="STRING" id="71657.SAMN02982996_01186"/>
<organism evidence="1 2">
    <name type="scientific">Lonsdalea quercina</name>
    <dbReference type="NCBI Taxonomy" id="71657"/>
    <lineage>
        <taxon>Bacteria</taxon>
        <taxon>Pseudomonadati</taxon>
        <taxon>Pseudomonadota</taxon>
        <taxon>Gammaproteobacteria</taxon>
        <taxon>Enterobacterales</taxon>
        <taxon>Pectobacteriaceae</taxon>
        <taxon>Lonsdalea</taxon>
    </lineage>
</organism>
<dbReference type="AlphaFoldDB" id="A0A1H3ZI32"/>
<accession>A0A1H3ZI32</accession>
<keyword evidence="2" id="KW-1185">Reference proteome</keyword>
<gene>
    <name evidence="1" type="ORF">SAMN02982996_01186</name>
</gene>
<evidence type="ECO:0000313" key="2">
    <source>
        <dbReference type="Proteomes" id="UP000187280"/>
    </source>
</evidence>
<name>A0A1H3ZI32_9GAMM</name>